<name>A0A2T0LQ37_9PSEU</name>
<proteinExistence type="predicted"/>
<dbReference type="OrthoDB" id="3827740at2"/>
<comment type="caution">
    <text evidence="1">The sequence shown here is derived from an EMBL/GenBank/DDBJ whole genome shotgun (WGS) entry which is preliminary data.</text>
</comment>
<dbReference type="Proteomes" id="UP000238362">
    <property type="component" value="Unassembled WGS sequence"/>
</dbReference>
<sequence>MEDVRSGGEHPDYARLRQVVRRAADGEELEANQVLAALDLLRRLRDDLAGWEPQLIAAARELGTSWAELAPVLGVASRQAAERRYLRLRPSAPDSAATTADERVRAERDRRAGERAVALWARANSAALRRLAGQVGALEGVADHVREHVDRVQDALGGTDAADLLPPLAGAGPHLAASHPTLAARISDVTAEAERLRRDTQRRRARGR</sequence>
<gene>
    <name evidence="1" type="ORF">B0I33_109129</name>
</gene>
<keyword evidence="2" id="KW-1185">Reference proteome</keyword>
<organism evidence="1 2">
    <name type="scientific">Prauserella shujinwangii</name>
    <dbReference type="NCBI Taxonomy" id="1453103"/>
    <lineage>
        <taxon>Bacteria</taxon>
        <taxon>Bacillati</taxon>
        <taxon>Actinomycetota</taxon>
        <taxon>Actinomycetes</taxon>
        <taxon>Pseudonocardiales</taxon>
        <taxon>Pseudonocardiaceae</taxon>
        <taxon>Prauserella</taxon>
    </lineage>
</organism>
<accession>A0A2T0LQ37</accession>
<dbReference type="EMBL" id="PVNH01000009">
    <property type="protein sequence ID" value="PRX45466.1"/>
    <property type="molecule type" value="Genomic_DNA"/>
</dbReference>
<dbReference type="AlphaFoldDB" id="A0A2T0LQ37"/>
<evidence type="ECO:0000313" key="1">
    <source>
        <dbReference type="EMBL" id="PRX45466.1"/>
    </source>
</evidence>
<evidence type="ECO:0008006" key="3">
    <source>
        <dbReference type="Google" id="ProtNLM"/>
    </source>
</evidence>
<protein>
    <recommendedName>
        <fullName evidence="3">HSP18 transcriptional regulator</fullName>
    </recommendedName>
</protein>
<dbReference type="RefSeq" id="WP_106180670.1">
    <property type="nucleotide sequence ID" value="NZ_PVNH01000009.1"/>
</dbReference>
<evidence type="ECO:0000313" key="2">
    <source>
        <dbReference type="Proteomes" id="UP000238362"/>
    </source>
</evidence>
<reference evidence="1 2" key="1">
    <citation type="submission" date="2018-03" db="EMBL/GenBank/DDBJ databases">
        <title>Genomic Encyclopedia of Type Strains, Phase III (KMG-III): the genomes of soil and plant-associated and newly described type strains.</title>
        <authorList>
            <person name="Whitman W."/>
        </authorList>
    </citation>
    <scope>NUCLEOTIDE SEQUENCE [LARGE SCALE GENOMIC DNA]</scope>
    <source>
        <strain evidence="1 2">CGMCC 4.7125</strain>
    </source>
</reference>